<dbReference type="EMBL" id="JBBNFP010000063">
    <property type="protein sequence ID" value="MEQ2487652.1"/>
    <property type="molecule type" value="Genomic_DNA"/>
</dbReference>
<comment type="caution">
    <text evidence="13">The sequence shown here is derived from an EMBL/GenBank/DDBJ whole genome shotgun (WGS) entry which is preliminary data.</text>
</comment>
<dbReference type="Gene3D" id="1.10.3680.10">
    <property type="entry name" value="TerB-like"/>
    <property type="match status" value="1"/>
</dbReference>
<organism evidence="13 14">
    <name type="scientific">Hallella faecis</name>
    <dbReference type="NCBI Taxonomy" id="2841596"/>
    <lineage>
        <taxon>Bacteria</taxon>
        <taxon>Pseudomonadati</taxon>
        <taxon>Bacteroidota</taxon>
        <taxon>Bacteroidia</taxon>
        <taxon>Bacteroidales</taxon>
        <taxon>Prevotellaceae</taxon>
        <taxon>Hallella</taxon>
    </lineage>
</organism>
<keyword evidence="2" id="KW-1003">Cell membrane</keyword>
<evidence type="ECO:0000256" key="4">
    <source>
        <dbReference type="ARBA" id="ARBA00022692"/>
    </source>
</evidence>
<keyword evidence="7 11" id="KW-0862">Zinc</keyword>
<comment type="cofactor">
    <cofactor evidence="11">
        <name>Zn(2+)</name>
        <dbReference type="ChEBI" id="CHEBI:29105"/>
    </cofactor>
    <text evidence="11">Binds 1 zinc ion per subunit.</text>
</comment>
<evidence type="ECO:0000259" key="12">
    <source>
        <dbReference type="Pfam" id="PF01435"/>
    </source>
</evidence>
<dbReference type="InterPro" id="IPR001915">
    <property type="entry name" value="Peptidase_M48"/>
</dbReference>
<comment type="similarity">
    <text evidence="11">Belongs to the peptidase M48 family.</text>
</comment>
<proteinExistence type="inferred from homology"/>
<sequence length="429" mass="48168">MGLFNIIGSKTVKTHEQQKAEEPVVTKEYKFDPTIELERQLGEQIYNALQGSIVEEVLRQIRTSSSDAYWRSNMEGHSLKVEKELLSDFYDLCHEVKDKLGYTAKVDFYITGDSSVNAFSVASEDENEPNIVNINSGLFDLMTRDELKFVIGHELGHLINKDTQLTRLIHFVFPPETAAPVTLQYKIRLHEQLAELVADRYGYIATEDLGVCVTAFFKMASGLDLAKMNVSIDALIADNNKRLSYFLNDKGMSRASHPVNPIRVQALNLFATVKSQAELKKGMEELISILLKVGDSEQDEHTARFIASAGIIVAYGDDGIKKEEIDRIVAELASLKIFPRKFLDEIISGDVVKTFNESVENLLKINPGMREGMLRYMIDIVMTDQVISKEEIELLYNFGESVGLSKIEVANAIAEAIQQNYIPSLDSIV</sequence>
<evidence type="ECO:0000256" key="3">
    <source>
        <dbReference type="ARBA" id="ARBA00022670"/>
    </source>
</evidence>
<keyword evidence="9 11" id="KW-0482">Metalloprotease</keyword>
<reference evidence="13 14" key="1">
    <citation type="submission" date="2024-04" db="EMBL/GenBank/DDBJ databases">
        <title>Human intestinal bacterial collection.</title>
        <authorList>
            <person name="Pauvert C."/>
            <person name="Hitch T.C.A."/>
            <person name="Clavel T."/>
        </authorList>
    </citation>
    <scope>NUCLEOTIDE SEQUENCE [LARGE SCALE GENOMIC DNA]</scope>
    <source>
        <strain evidence="13 14">CLA-AA-H145</strain>
    </source>
</reference>
<dbReference type="Gene3D" id="3.30.2010.10">
    <property type="entry name" value="Metalloproteases ('zincins'), catalytic domain"/>
    <property type="match status" value="1"/>
</dbReference>
<evidence type="ECO:0000256" key="1">
    <source>
        <dbReference type="ARBA" id="ARBA00004651"/>
    </source>
</evidence>
<dbReference type="InterPro" id="IPR029024">
    <property type="entry name" value="TerB-like"/>
</dbReference>
<gene>
    <name evidence="13" type="ORF">AAAT34_11455</name>
</gene>
<protein>
    <submittedName>
        <fullName evidence="13">M48 family metallopeptidase</fullName>
    </submittedName>
</protein>
<keyword evidence="3 11" id="KW-0645">Protease</keyword>
<evidence type="ECO:0000256" key="10">
    <source>
        <dbReference type="ARBA" id="ARBA00023136"/>
    </source>
</evidence>
<dbReference type="CDD" id="cd07325">
    <property type="entry name" value="M48_Ste24p_like"/>
    <property type="match status" value="1"/>
</dbReference>
<evidence type="ECO:0000313" key="13">
    <source>
        <dbReference type="EMBL" id="MEQ2487652.1"/>
    </source>
</evidence>
<evidence type="ECO:0000256" key="2">
    <source>
        <dbReference type="ARBA" id="ARBA00022475"/>
    </source>
</evidence>
<keyword evidence="6 11" id="KW-0378">Hydrolase</keyword>
<evidence type="ECO:0000256" key="11">
    <source>
        <dbReference type="RuleBase" id="RU003983"/>
    </source>
</evidence>
<dbReference type="PANTHER" id="PTHR43221">
    <property type="entry name" value="PROTEASE HTPX"/>
    <property type="match status" value="1"/>
</dbReference>
<dbReference type="Pfam" id="PF01435">
    <property type="entry name" value="Peptidase_M48"/>
    <property type="match status" value="1"/>
</dbReference>
<evidence type="ECO:0000256" key="7">
    <source>
        <dbReference type="ARBA" id="ARBA00022833"/>
    </source>
</evidence>
<keyword evidence="4" id="KW-0812">Transmembrane</keyword>
<evidence type="ECO:0000256" key="6">
    <source>
        <dbReference type="ARBA" id="ARBA00022801"/>
    </source>
</evidence>
<keyword evidence="5" id="KW-0479">Metal-binding</keyword>
<dbReference type="RefSeq" id="WP_215760710.1">
    <property type="nucleotide sequence ID" value="NZ_JAHKBE010000064.1"/>
</dbReference>
<dbReference type="InterPro" id="IPR050083">
    <property type="entry name" value="HtpX_protease"/>
</dbReference>
<comment type="subcellular location">
    <subcellularLocation>
        <location evidence="1">Cell membrane</location>
        <topology evidence="1">Multi-pass membrane protein</topology>
    </subcellularLocation>
</comment>
<evidence type="ECO:0000313" key="14">
    <source>
        <dbReference type="Proteomes" id="UP001487296"/>
    </source>
</evidence>
<name>A0ABV1FTE2_9BACT</name>
<keyword evidence="14" id="KW-1185">Reference proteome</keyword>
<feature type="domain" description="Peptidase M48" evidence="12">
    <location>
        <begin position="101"/>
        <end position="166"/>
    </location>
</feature>
<accession>A0ABV1FTE2</accession>
<dbReference type="Proteomes" id="UP001487296">
    <property type="component" value="Unassembled WGS sequence"/>
</dbReference>
<keyword evidence="8" id="KW-1133">Transmembrane helix</keyword>
<keyword evidence="10" id="KW-0472">Membrane</keyword>
<dbReference type="SUPFAM" id="SSF158682">
    <property type="entry name" value="TerB-like"/>
    <property type="match status" value="1"/>
</dbReference>
<dbReference type="PANTHER" id="PTHR43221:SF1">
    <property type="entry name" value="PROTEASE HTPX"/>
    <property type="match status" value="1"/>
</dbReference>
<evidence type="ECO:0000256" key="5">
    <source>
        <dbReference type="ARBA" id="ARBA00022723"/>
    </source>
</evidence>
<evidence type="ECO:0000256" key="8">
    <source>
        <dbReference type="ARBA" id="ARBA00022989"/>
    </source>
</evidence>
<evidence type="ECO:0000256" key="9">
    <source>
        <dbReference type="ARBA" id="ARBA00023049"/>
    </source>
</evidence>